<dbReference type="PANTHER" id="PTHR10996">
    <property type="entry name" value="2-HYDROXYACID DEHYDROGENASE-RELATED"/>
    <property type="match status" value="1"/>
</dbReference>
<proteinExistence type="inferred from homology"/>
<dbReference type="GO" id="GO:0005829">
    <property type="term" value="C:cytosol"/>
    <property type="evidence" value="ECO:0007669"/>
    <property type="project" value="TreeGrafter"/>
</dbReference>
<dbReference type="OrthoDB" id="9777288at2"/>
<protein>
    <submittedName>
        <fullName evidence="7">Lactate dehydrogenase</fullName>
    </submittedName>
</protein>
<keyword evidence="2 4" id="KW-0560">Oxidoreductase</keyword>
<dbReference type="InterPro" id="IPR006140">
    <property type="entry name" value="D-isomer_DH_NAD-bd"/>
</dbReference>
<dbReference type="Pfam" id="PF02826">
    <property type="entry name" value="2-Hacid_dh_C"/>
    <property type="match status" value="1"/>
</dbReference>
<evidence type="ECO:0000256" key="4">
    <source>
        <dbReference type="RuleBase" id="RU003719"/>
    </source>
</evidence>
<keyword evidence="3" id="KW-0520">NAD</keyword>
<gene>
    <name evidence="7" type="ORF">SAMN05216480_101814</name>
</gene>
<evidence type="ECO:0000256" key="1">
    <source>
        <dbReference type="ARBA" id="ARBA00005854"/>
    </source>
</evidence>
<evidence type="ECO:0000313" key="8">
    <source>
        <dbReference type="Proteomes" id="UP000199138"/>
    </source>
</evidence>
<organism evidence="7 8">
    <name type="scientific">Pustulibacterium marinum</name>
    <dbReference type="NCBI Taxonomy" id="1224947"/>
    <lineage>
        <taxon>Bacteria</taxon>
        <taxon>Pseudomonadati</taxon>
        <taxon>Bacteroidota</taxon>
        <taxon>Flavobacteriia</taxon>
        <taxon>Flavobacteriales</taxon>
        <taxon>Flavobacteriaceae</taxon>
        <taxon>Pustulibacterium</taxon>
    </lineage>
</organism>
<dbReference type="Gene3D" id="3.40.50.720">
    <property type="entry name" value="NAD(P)-binding Rossmann-like Domain"/>
    <property type="match status" value="2"/>
</dbReference>
<dbReference type="SUPFAM" id="SSF52283">
    <property type="entry name" value="Formate/glycerate dehydrogenase catalytic domain-like"/>
    <property type="match status" value="1"/>
</dbReference>
<comment type="similarity">
    <text evidence="1 4">Belongs to the D-isomer specific 2-hydroxyacid dehydrogenase family.</text>
</comment>
<dbReference type="InterPro" id="IPR050223">
    <property type="entry name" value="D-isomer_2-hydroxyacid_DH"/>
</dbReference>
<evidence type="ECO:0000313" key="7">
    <source>
        <dbReference type="EMBL" id="SFU33448.1"/>
    </source>
</evidence>
<dbReference type="Pfam" id="PF00389">
    <property type="entry name" value="2-Hacid_dh"/>
    <property type="match status" value="1"/>
</dbReference>
<dbReference type="GO" id="GO:0016618">
    <property type="term" value="F:hydroxypyruvate reductase [NAD(P)H] activity"/>
    <property type="evidence" value="ECO:0007669"/>
    <property type="project" value="TreeGrafter"/>
</dbReference>
<dbReference type="FunFam" id="3.40.50.720:FF:000203">
    <property type="entry name" value="D-3-phosphoglycerate dehydrogenase (SerA)"/>
    <property type="match status" value="1"/>
</dbReference>
<dbReference type="Proteomes" id="UP000199138">
    <property type="component" value="Unassembled WGS sequence"/>
</dbReference>
<dbReference type="PANTHER" id="PTHR10996:SF283">
    <property type="entry name" value="GLYOXYLATE_HYDROXYPYRUVATE REDUCTASE B"/>
    <property type="match status" value="1"/>
</dbReference>
<dbReference type="PROSITE" id="PS00065">
    <property type="entry name" value="D_2_HYDROXYACID_DH_1"/>
    <property type="match status" value="1"/>
</dbReference>
<dbReference type="RefSeq" id="WP_093023208.1">
    <property type="nucleotide sequence ID" value="NZ_FPBK01000001.1"/>
</dbReference>
<dbReference type="GO" id="GO:0030267">
    <property type="term" value="F:glyoxylate reductase (NADPH) activity"/>
    <property type="evidence" value="ECO:0007669"/>
    <property type="project" value="TreeGrafter"/>
</dbReference>
<dbReference type="InterPro" id="IPR036291">
    <property type="entry name" value="NAD(P)-bd_dom_sf"/>
</dbReference>
<reference evidence="7 8" key="1">
    <citation type="submission" date="2016-10" db="EMBL/GenBank/DDBJ databases">
        <authorList>
            <person name="de Groot N.N."/>
        </authorList>
    </citation>
    <scope>NUCLEOTIDE SEQUENCE [LARGE SCALE GENOMIC DNA]</scope>
    <source>
        <strain evidence="7 8">CGMCC 1.12333</strain>
    </source>
</reference>
<dbReference type="EMBL" id="FPBK01000001">
    <property type="protein sequence ID" value="SFU33448.1"/>
    <property type="molecule type" value="Genomic_DNA"/>
</dbReference>
<feature type="domain" description="D-isomer specific 2-hydroxyacid dehydrogenase catalytic" evidence="5">
    <location>
        <begin position="31"/>
        <end position="335"/>
    </location>
</feature>
<feature type="domain" description="D-isomer specific 2-hydroxyacid dehydrogenase NAD-binding" evidence="6">
    <location>
        <begin position="125"/>
        <end position="303"/>
    </location>
</feature>
<sequence>MKHLKTHTSPSKTINSKNVFVNKNIPEITILKLTSAGFTVDIWDGNFSLPKETTIDLLKNYDAFLSTGGIQITSEFIQANEKLQIISQASAGYNNIDLDTAKAKNIKVANAPGTMSKATADMAFLLMLSVSRKMIFMNQKIKDGQWENFDFTANLGQELYGKTLGVFGLGRIGFEMARLCKSAYGMQIIYHNRSKNEQAEKELAATYVSFEKLVAQSDVLSVHSALTAETKGVFNKSVFEKMKSNSIFVNVGRGGIHNEEDLIAALQNKTIWGAGLDVTNPEPMDKENPLLQMENVAVTPHIGSATVEARTAMADMAAQNIIDFFKGKEVVNQVN</sequence>
<keyword evidence="8" id="KW-1185">Reference proteome</keyword>
<name>A0A1I7FB64_9FLAO</name>
<dbReference type="InterPro" id="IPR006139">
    <property type="entry name" value="D-isomer_2_OHA_DH_cat_dom"/>
</dbReference>
<dbReference type="InterPro" id="IPR029752">
    <property type="entry name" value="D-isomer_DH_CS1"/>
</dbReference>
<dbReference type="AlphaFoldDB" id="A0A1I7FB64"/>
<dbReference type="CDD" id="cd05301">
    <property type="entry name" value="GDH"/>
    <property type="match status" value="1"/>
</dbReference>
<evidence type="ECO:0000259" key="6">
    <source>
        <dbReference type="Pfam" id="PF02826"/>
    </source>
</evidence>
<evidence type="ECO:0000256" key="3">
    <source>
        <dbReference type="ARBA" id="ARBA00023027"/>
    </source>
</evidence>
<dbReference type="STRING" id="1224947.SAMN05216480_101814"/>
<accession>A0A1I7FB64</accession>
<evidence type="ECO:0000259" key="5">
    <source>
        <dbReference type="Pfam" id="PF00389"/>
    </source>
</evidence>
<dbReference type="SUPFAM" id="SSF51735">
    <property type="entry name" value="NAD(P)-binding Rossmann-fold domains"/>
    <property type="match status" value="1"/>
</dbReference>
<evidence type="ECO:0000256" key="2">
    <source>
        <dbReference type="ARBA" id="ARBA00023002"/>
    </source>
</evidence>
<dbReference type="GO" id="GO:0051287">
    <property type="term" value="F:NAD binding"/>
    <property type="evidence" value="ECO:0007669"/>
    <property type="project" value="InterPro"/>
</dbReference>